<dbReference type="STRING" id="98765.A0A2R6S676"/>
<dbReference type="AlphaFoldDB" id="A0A2R6S676"/>
<dbReference type="InterPro" id="IPR004640">
    <property type="entry name" value="HscB"/>
</dbReference>
<comment type="caution">
    <text evidence="4">The sequence shown here is derived from an EMBL/GenBank/DDBJ whole genome shotgun (WGS) entry which is preliminary data.</text>
</comment>
<dbReference type="Pfam" id="PF07743">
    <property type="entry name" value="HSCB_C"/>
    <property type="match status" value="1"/>
</dbReference>
<comment type="similarity">
    <text evidence="1">Belongs to the HscB family.</text>
</comment>
<gene>
    <name evidence="4" type="ORF">PHLCEN_2v436</name>
</gene>
<evidence type="ECO:0000259" key="3">
    <source>
        <dbReference type="Pfam" id="PF07743"/>
    </source>
</evidence>
<dbReference type="InterPro" id="IPR009073">
    <property type="entry name" value="HscB_oligo_C"/>
</dbReference>
<dbReference type="OrthoDB" id="448954at2759"/>
<name>A0A2R6S676_9APHY</name>
<feature type="domain" description="Co-chaperone HscB C-terminal oligomerisation" evidence="3">
    <location>
        <begin position="83"/>
        <end position="154"/>
    </location>
</feature>
<dbReference type="Gene3D" id="1.20.1280.20">
    <property type="entry name" value="HscB, C-terminal domain"/>
    <property type="match status" value="1"/>
</dbReference>
<dbReference type="GO" id="GO:0001671">
    <property type="term" value="F:ATPase activator activity"/>
    <property type="evidence" value="ECO:0007669"/>
    <property type="project" value="InterPro"/>
</dbReference>
<evidence type="ECO:0000313" key="4">
    <source>
        <dbReference type="EMBL" id="PSS37743.1"/>
    </source>
</evidence>
<sequence length="201" mass="22934">MEIPYENNPFDVDPIVLKDRFRNLQRVIHPDKWSVGGSNAQGLAAHMSSIVNKAYGTLLNPFARAEYILQQEGVEIGESENLEDPALIMEVMEAREELDGAESQEEVERIRQENADKIAELLTTLTELVQSENWAAVKKAAIKLKYLQSIDKAAEGWPSQSKYIEACADYNFYKADDEDEKSVQITMNRTFKRYRGLLMLE</sequence>
<organism evidence="4 5">
    <name type="scientific">Hermanssonia centrifuga</name>
    <dbReference type="NCBI Taxonomy" id="98765"/>
    <lineage>
        <taxon>Eukaryota</taxon>
        <taxon>Fungi</taxon>
        <taxon>Dikarya</taxon>
        <taxon>Basidiomycota</taxon>
        <taxon>Agaricomycotina</taxon>
        <taxon>Agaricomycetes</taxon>
        <taxon>Polyporales</taxon>
        <taxon>Meruliaceae</taxon>
        <taxon>Hermanssonia</taxon>
    </lineage>
</organism>
<dbReference type="GO" id="GO:0051087">
    <property type="term" value="F:protein-folding chaperone binding"/>
    <property type="evidence" value="ECO:0007669"/>
    <property type="project" value="InterPro"/>
</dbReference>
<dbReference type="GO" id="GO:0005739">
    <property type="term" value="C:mitochondrion"/>
    <property type="evidence" value="ECO:0007669"/>
    <property type="project" value="TreeGrafter"/>
</dbReference>
<evidence type="ECO:0000256" key="2">
    <source>
        <dbReference type="ARBA" id="ARBA00023186"/>
    </source>
</evidence>
<dbReference type="InterPro" id="IPR036869">
    <property type="entry name" value="J_dom_sf"/>
</dbReference>
<dbReference type="EMBL" id="MLYV02000032">
    <property type="protein sequence ID" value="PSS37743.1"/>
    <property type="molecule type" value="Genomic_DNA"/>
</dbReference>
<dbReference type="PANTHER" id="PTHR14021">
    <property type="entry name" value="IRON-SULFUR CLUSTER CO-CHAPERONE PROTEIN HSCB"/>
    <property type="match status" value="1"/>
</dbReference>
<dbReference type="GO" id="GO:0044571">
    <property type="term" value="P:[2Fe-2S] cluster assembly"/>
    <property type="evidence" value="ECO:0007669"/>
    <property type="project" value="InterPro"/>
</dbReference>
<accession>A0A2R6S676</accession>
<dbReference type="SUPFAM" id="SSF46565">
    <property type="entry name" value="Chaperone J-domain"/>
    <property type="match status" value="1"/>
</dbReference>
<evidence type="ECO:0000313" key="5">
    <source>
        <dbReference type="Proteomes" id="UP000186601"/>
    </source>
</evidence>
<dbReference type="InterPro" id="IPR036386">
    <property type="entry name" value="HscB_C_sf"/>
</dbReference>
<protein>
    <recommendedName>
        <fullName evidence="3">Co-chaperone HscB C-terminal oligomerisation domain-containing protein</fullName>
    </recommendedName>
</protein>
<dbReference type="PANTHER" id="PTHR14021:SF15">
    <property type="entry name" value="IRON-SULFUR CLUSTER CO-CHAPERONE PROTEIN HSCB"/>
    <property type="match status" value="1"/>
</dbReference>
<reference evidence="4 5" key="1">
    <citation type="submission" date="2018-02" db="EMBL/GenBank/DDBJ databases">
        <title>Genome sequence of the basidiomycete white-rot fungus Phlebia centrifuga.</title>
        <authorList>
            <person name="Granchi Z."/>
            <person name="Peng M."/>
            <person name="de Vries R.P."/>
            <person name="Hilden K."/>
            <person name="Makela M.R."/>
            <person name="Grigoriev I."/>
            <person name="Riley R."/>
        </authorList>
    </citation>
    <scope>NUCLEOTIDE SEQUENCE [LARGE SCALE GENOMIC DNA]</scope>
    <source>
        <strain evidence="4 5">FBCC195</strain>
    </source>
</reference>
<keyword evidence="2" id="KW-0143">Chaperone</keyword>
<dbReference type="Proteomes" id="UP000186601">
    <property type="component" value="Unassembled WGS sequence"/>
</dbReference>
<proteinExistence type="inferred from homology"/>
<keyword evidence="5" id="KW-1185">Reference proteome</keyword>
<evidence type="ECO:0000256" key="1">
    <source>
        <dbReference type="ARBA" id="ARBA00010476"/>
    </source>
</evidence>
<dbReference type="GO" id="GO:0051259">
    <property type="term" value="P:protein complex oligomerization"/>
    <property type="evidence" value="ECO:0007669"/>
    <property type="project" value="InterPro"/>
</dbReference>
<dbReference type="SUPFAM" id="SSF47144">
    <property type="entry name" value="HSC20 (HSCB), C-terminal oligomerisation domain"/>
    <property type="match status" value="1"/>
</dbReference>
<dbReference type="NCBIfam" id="TIGR00714">
    <property type="entry name" value="hscB"/>
    <property type="match status" value="1"/>
</dbReference>
<dbReference type="Gene3D" id="1.10.287.110">
    <property type="entry name" value="DnaJ domain"/>
    <property type="match status" value="1"/>
</dbReference>